<reference evidence="1 2" key="1">
    <citation type="submission" date="2018-06" db="EMBL/GenBank/DDBJ databases">
        <authorList>
            <consortium name="Pathogen Informatics"/>
            <person name="Doyle S."/>
        </authorList>
    </citation>
    <scope>NUCLEOTIDE SEQUENCE [LARGE SCALE GENOMIC DNA]</scope>
    <source>
        <strain evidence="1 2">NCTC11967</strain>
    </source>
</reference>
<protein>
    <submittedName>
        <fullName evidence="1">Uncharacterized protein</fullName>
    </submittedName>
</protein>
<dbReference type="Proteomes" id="UP000251313">
    <property type="component" value="Unassembled WGS sequence"/>
</dbReference>
<gene>
    <name evidence="1" type="ORF">NCTC11967_04354</name>
</gene>
<comment type="caution">
    <text evidence="1">The sequence shown here is derived from an EMBL/GenBank/DDBJ whole genome shotgun (WGS) entry which is preliminary data.</text>
</comment>
<evidence type="ECO:0000313" key="1">
    <source>
        <dbReference type="EMBL" id="SQA65326.1"/>
    </source>
</evidence>
<accession>A0AB38G1E9</accession>
<dbReference type="EMBL" id="UAVL01000021">
    <property type="protein sequence ID" value="SQA65326.1"/>
    <property type="molecule type" value="Genomic_DNA"/>
</dbReference>
<name>A0AB38G1E9_9ENTR</name>
<organism evidence="1 2">
    <name type="scientific">Yokenella regensburgei</name>
    <dbReference type="NCBI Taxonomy" id="158877"/>
    <lineage>
        <taxon>Bacteria</taxon>
        <taxon>Pseudomonadati</taxon>
        <taxon>Pseudomonadota</taxon>
        <taxon>Gammaproteobacteria</taxon>
        <taxon>Enterobacterales</taxon>
        <taxon>Enterobacteriaceae</taxon>
        <taxon>Yokenella</taxon>
    </lineage>
</organism>
<sequence length="34" mass="3801">MKKILIFVSLAALPFLIERLLALIHLIVLSVLAQ</sequence>
<evidence type="ECO:0000313" key="2">
    <source>
        <dbReference type="Proteomes" id="UP000251313"/>
    </source>
</evidence>
<proteinExistence type="predicted"/>
<dbReference type="AlphaFoldDB" id="A0AB38G1E9"/>